<evidence type="ECO:0000259" key="2">
    <source>
        <dbReference type="SMART" id="SM01373"/>
    </source>
</evidence>
<evidence type="ECO:0000256" key="1">
    <source>
        <dbReference type="SAM" id="MobiDB-lite"/>
    </source>
</evidence>
<dbReference type="InterPro" id="IPR037445">
    <property type="entry name" value="MAGE"/>
</dbReference>
<feature type="compositionally biased region" description="Acidic residues" evidence="1">
    <location>
        <begin position="397"/>
        <end position="406"/>
    </location>
</feature>
<evidence type="ECO:0000313" key="4">
    <source>
        <dbReference type="Proteomes" id="UP000602905"/>
    </source>
</evidence>
<feature type="region of interest" description="Disordered" evidence="1">
    <location>
        <begin position="389"/>
        <end position="456"/>
    </location>
</feature>
<feature type="compositionally biased region" description="Low complexity" evidence="1">
    <location>
        <begin position="10"/>
        <end position="29"/>
    </location>
</feature>
<dbReference type="Gene3D" id="1.10.10.1210">
    <property type="entry name" value="MAGE homology domain, winged helix WH2 motif"/>
    <property type="match status" value="1"/>
</dbReference>
<feature type="compositionally biased region" description="Acidic residues" evidence="1">
    <location>
        <begin position="52"/>
        <end position="78"/>
    </location>
</feature>
<dbReference type="Pfam" id="PF01454">
    <property type="entry name" value="MAGE"/>
    <property type="match status" value="1"/>
</dbReference>
<feature type="region of interest" description="Disordered" evidence="1">
    <location>
        <begin position="1"/>
        <end position="78"/>
    </location>
</feature>
<dbReference type="InterPro" id="IPR041899">
    <property type="entry name" value="MAGE_WH2"/>
</dbReference>
<dbReference type="OrthoDB" id="205198at2759"/>
<dbReference type="PANTHER" id="PTHR11736:SF14">
    <property type="entry name" value="NSE3 HOMOLOG, SMC5-SMC6 COMPLEX COMPONENT"/>
    <property type="match status" value="1"/>
</dbReference>
<organism evidence="3 4">
    <name type="scientific">Rhizoctonia solani</name>
    <dbReference type="NCBI Taxonomy" id="456999"/>
    <lineage>
        <taxon>Eukaryota</taxon>
        <taxon>Fungi</taxon>
        <taxon>Dikarya</taxon>
        <taxon>Basidiomycota</taxon>
        <taxon>Agaricomycotina</taxon>
        <taxon>Agaricomycetes</taxon>
        <taxon>Cantharellales</taxon>
        <taxon>Ceratobasidiaceae</taxon>
        <taxon>Rhizoctonia</taxon>
    </lineage>
</organism>
<dbReference type="InterPro" id="IPR041898">
    <property type="entry name" value="MAGE_WH1"/>
</dbReference>
<dbReference type="GO" id="GO:0006281">
    <property type="term" value="P:DNA repair"/>
    <property type="evidence" value="ECO:0007669"/>
    <property type="project" value="TreeGrafter"/>
</dbReference>
<dbReference type="AlphaFoldDB" id="A0A8H7HLP7"/>
<comment type="caution">
    <text evidence="3">The sequence shown here is derived from an EMBL/GenBank/DDBJ whole genome shotgun (WGS) entry which is preliminary data.</text>
</comment>
<name>A0A8H7HLP7_9AGAM</name>
<feature type="region of interest" description="Disordered" evidence="1">
    <location>
        <begin position="148"/>
        <end position="172"/>
    </location>
</feature>
<feature type="domain" description="MAGE" evidence="2">
    <location>
        <begin position="89"/>
        <end position="368"/>
    </location>
</feature>
<feature type="region of interest" description="Disordered" evidence="1">
    <location>
        <begin position="324"/>
        <end position="346"/>
    </location>
</feature>
<dbReference type="PANTHER" id="PTHR11736">
    <property type="entry name" value="MELANOMA-ASSOCIATED ANTIGEN MAGE ANTIGEN"/>
    <property type="match status" value="1"/>
</dbReference>
<sequence length="456" mass="49917">MPPKRYSAKRSSQAAPSQSQAPRPSQAPRTTQAPRASQASGSLTQRRRRVIEEEDEDDEPEPEQEQEGGENAEGDEGGEAELERRIALLVRLALSVEHAKGSLRRDQINKIVFPNGGRTFNAVLRGANHNLRKVFGLEMVELMTRAERDKVGAGEGEDEDDDERTATGRKKNKVGASSKTYIIRSALDPALVTLANKPDADLSAAGDLDLERLNSKNKTVNPDEEETVAAASRAGTSILGWDVGGEGEGDWYSVMSILLGLILVNGRSVADNTLRALIKPLGLTPNAEMFVPISNHRRRMKFPEFLAHLTKLGYLERARATLAMAGTQQPKKRGRQSQAAAVDDDDDGSAIEWKWGSRAHAEMGEKAVAEFMVDFMVERAIKDAARQLRRNGQTQGGDEDEEDEEANVGRTERNERAKDKAALEARAEKMREAMMRDVERSAGGHLSDAGKGVPTS</sequence>
<feature type="compositionally biased region" description="Polar residues" evidence="1">
    <location>
        <begin position="30"/>
        <end position="44"/>
    </location>
</feature>
<feature type="compositionally biased region" description="Basic and acidic residues" evidence="1">
    <location>
        <begin position="410"/>
        <end position="442"/>
    </location>
</feature>
<evidence type="ECO:0000313" key="3">
    <source>
        <dbReference type="EMBL" id="KAF8699704.1"/>
    </source>
</evidence>
<feature type="non-terminal residue" evidence="3">
    <location>
        <position position="456"/>
    </location>
</feature>
<reference evidence="3" key="1">
    <citation type="submission" date="2020-09" db="EMBL/GenBank/DDBJ databases">
        <title>Comparative genome analyses of four rice-infecting Rhizoctonia solani isolates reveal extensive enrichment of homogalacturonan modification genes.</title>
        <authorList>
            <person name="Lee D.-Y."/>
            <person name="Jeon J."/>
            <person name="Kim K.-T."/>
            <person name="Cheong K."/>
            <person name="Song H."/>
            <person name="Choi G."/>
            <person name="Ko J."/>
            <person name="Opiyo S.O."/>
            <person name="Zuo S."/>
            <person name="Madhav S."/>
            <person name="Lee Y.-H."/>
            <person name="Wang G.-L."/>
        </authorList>
    </citation>
    <scope>NUCLEOTIDE SEQUENCE</scope>
    <source>
        <strain evidence="3">AG1-IA WGL</strain>
    </source>
</reference>
<dbReference type="SMART" id="SM01373">
    <property type="entry name" value="MAGE"/>
    <property type="match status" value="1"/>
</dbReference>
<dbReference type="GO" id="GO:0005634">
    <property type="term" value="C:nucleus"/>
    <property type="evidence" value="ECO:0007669"/>
    <property type="project" value="TreeGrafter"/>
</dbReference>
<dbReference type="Gene3D" id="1.10.10.1200">
    <property type="entry name" value="MAGE homology domain, winged helix WH1 motif"/>
    <property type="match status" value="1"/>
</dbReference>
<dbReference type="Proteomes" id="UP000602905">
    <property type="component" value="Unassembled WGS sequence"/>
</dbReference>
<gene>
    <name evidence="3" type="ORF">RHS03_06986</name>
</gene>
<dbReference type="EMBL" id="JACYCD010000238">
    <property type="protein sequence ID" value="KAF8699704.1"/>
    <property type="molecule type" value="Genomic_DNA"/>
</dbReference>
<proteinExistence type="predicted"/>
<accession>A0A8H7HLP7</accession>
<protein>
    <submittedName>
        <fullName evidence="3">Melanoma-associated antigen</fullName>
    </submittedName>
</protein>
<dbReference type="InterPro" id="IPR002190">
    <property type="entry name" value="MHD_dom"/>
</dbReference>